<keyword evidence="3 8" id="KW-0812">Transmembrane</keyword>
<evidence type="ECO:0000256" key="6">
    <source>
        <dbReference type="ARBA" id="ARBA00031027"/>
    </source>
</evidence>
<evidence type="ECO:0000313" key="10">
    <source>
        <dbReference type="EMBL" id="AXP85256.1"/>
    </source>
</evidence>
<dbReference type="Pfam" id="PF00361">
    <property type="entry name" value="Proton_antipo_M"/>
    <property type="match status" value="1"/>
</dbReference>
<evidence type="ECO:0000256" key="8">
    <source>
        <dbReference type="SAM" id="Phobius"/>
    </source>
</evidence>
<feature type="transmembrane region" description="Helical" evidence="8">
    <location>
        <begin position="291"/>
        <end position="312"/>
    </location>
</feature>
<comment type="catalytic activity">
    <reaction evidence="7">
        <text>a ubiquinone + NADH + 5 H(+)(in) = a ubiquinol + NAD(+) + 4 H(+)(out)</text>
        <dbReference type="Rhea" id="RHEA:29091"/>
        <dbReference type="Rhea" id="RHEA-COMP:9565"/>
        <dbReference type="Rhea" id="RHEA-COMP:9566"/>
        <dbReference type="ChEBI" id="CHEBI:15378"/>
        <dbReference type="ChEBI" id="CHEBI:16389"/>
        <dbReference type="ChEBI" id="CHEBI:17976"/>
        <dbReference type="ChEBI" id="CHEBI:57540"/>
        <dbReference type="ChEBI" id="CHEBI:57945"/>
        <dbReference type="EC" id="7.1.1.2"/>
    </reaction>
</comment>
<feature type="transmembrane region" description="Helical" evidence="8">
    <location>
        <begin position="181"/>
        <end position="201"/>
    </location>
</feature>
<evidence type="ECO:0000256" key="7">
    <source>
        <dbReference type="ARBA" id="ARBA00049551"/>
    </source>
</evidence>
<feature type="transmembrane region" description="Helical" evidence="8">
    <location>
        <begin position="207"/>
        <end position="226"/>
    </location>
</feature>
<dbReference type="EMBL" id="MG839536">
    <property type="protein sequence ID" value="AXP85256.1"/>
    <property type="molecule type" value="Genomic_DNA"/>
</dbReference>
<feature type="transmembrane region" description="Helical" evidence="8">
    <location>
        <begin position="66"/>
        <end position="84"/>
    </location>
</feature>
<sequence length="471" mass="51699">MSNILSMWAMSFMVFIGLGTFSSHPFVFEMPLVATSLSILTFSVISCIVFSVLLFSVLYMGPMSSYFYKILFFFIVSMVVVVFSPSILTMYLGWEGLGFSSFSLIAWYNNSGSISNAMLTLFLNRVGDAILMLSIGMCVLVSDPLFLGGWSWLLAFPVLAKSACWPFSPWLPAAMSAPTPVSALVHSSTLVAAGVYLLLMFPVDCPTFLPSLSLFTIYLSSFCALVEMDFKRVVALSTMSQISMMVYAASSDMIYLAFFHLLTHAVTKACLFVSVGHYLMQGPQDVRSISMSSPMFCAIMVATCLSLVGFPFMSCFYSKDPMGLFIPLLLTSAYAVRLLLYSHSYTVNLLPIFSGRGLLLWVYVLCFLGYFLSVGADVVYALLPPVFLVLLGVLLGWSQLRSSCLASLGYLSFLPSLVSSNHISVSFLGLVESVQEYSVWYVSNLSSLFVGSLKSVRVGVTSTMLPLYSII</sequence>
<organism evidence="10">
    <name type="scientific">Dicyema japonicum</name>
    <name type="common">Dicyemid mesozoan</name>
    <dbReference type="NCBI Taxonomy" id="399803"/>
    <lineage>
        <taxon>Eukaryota</taxon>
        <taxon>Metazoa</taxon>
        <taxon>Spiralia</taxon>
        <taxon>Lophotrochozoa</taxon>
        <taxon>Mesozoa</taxon>
        <taxon>Dicyemida</taxon>
        <taxon>Rhombozoa</taxon>
        <taxon>Dicyemidae</taxon>
        <taxon>Dicyema</taxon>
    </lineage>
</organism>
<dbReference type="PANTHER" id="PTHR42829:SF2">
    <property type="entry name" value="NADH-UBIQUINONE OXIDOREDUCTASE CHAIN 5"/>
    <property type="match status" value="1"/>
</dbReference>
<accession>A0A3G1SC04</accession>
<keyword evidence="4 8" id="KW-1133">Transmembrane helix</keyword>
<dbReference type="GO" id="GO:0003954">
    <property type="term" value="F:NADH dehydrogenase activity"/>
    <property type="evidence" value="ECO:0007669"/>
    <property type="project" value="TreeGrafter"/>
</dbReference>
<dbReference type="InterPro" id="IPR003945">
    <property type="entry name" value="NU5C-like"/>
</dbReference>
<dbReference type="PRINTS" id="PR01434">
    <property type="entry name" value="NADHDHGNASE5"/>
</dbReference>
<name>A0A3G1SC04_DICJA</name>
<geneLocation type="mitochondrion" evidence="10"/>
<dbReference type="PANTHER" id="PTHR42829">
    <property type="entry name" value="NADH-UBIQUINONE OXIDOREDUCTASE CHAIN 5"/>
    <property type="match status" value="1"/>
</dbReference>
<feature type="transmembrane region" description="Helical" evidence="8">
    <location>
        <begin position="39"/>
        <end position="60"/>
    </location>
</feature>
<keyword evidence="5 8" id="KW-0472">Membrane</keyword>
<gene>
    <name evidence="10" type="primary">nadh5</name>
</gene>
<dbReference type="GO" id="GO:0042773">
    <property type="term" value="P:ATP synthesis coupled electron transport"/>
    <property type="evidence" value="ECO:0007669"/>
    <property type="project" value="InterPro"/>
</dbReference>
<keyword evidence="10" id="KW-0496">Mitochondrion</keyword>
<proteinExistence type="predicted"/>
<evidence type="ECO:0000256" key="3">
    <source>
        <dbReference type="ARBA" id="ARBA00022692"/>
    </source>
</evidence>
<reference evidence="10" key="1">
    <citation type="journal article" date="2018" name="Parasitol Open">
        <title>The mitochondrial genomes of the mesozoans Intoshia linei, Dicyema sp. and Dicyema japonicum.</title>
        <authorList>
            <person name="Robertson H.E."/>
            <person name="Schiffer P.H."/>
            <person name="Telford M.J."/>
        </authorList>
    </citation>
    <scope>NUCLEOTIDE SEQUENCE</scope>
</reference>
<feature type="transmembrane region" description="Helical" evidence="8">
    <location>
        <begin position="353"/>
        <end position="372"/>
    </location>
</feature>
<dbReference type="GO" id="GO:0016020">
    <property type="term" value="C:membrane"/>
    <property type="evidence" value="ECO:0007669"/>
    <property type="project" value="UniProtKB-SubCell"/>
</dbReference>
<dbReference type="AlphaFoldDB" id="A0A3G1SC04"/>
<dbReference type="EC" id="7.1.1.2" evidence="2"/>
<evidence type="ECO:0000256" key="5">
    <source>
        <dbReference type="ARBA" id="ARBA00023136"/>
    </source>
</evidence>
<feature type="transmembrane region" description="Helical" evidence="8">
    <location>
        <begin position="324"/>
        <end position="341"/>
    </location>
</feature>
<comment type="subcellular location">
    <subcellularLocation>
        <location evidence="1">Membrane</location>
        <topology evidence="1">Multi-pass membrane protein</topology>
    </subcellularLocation>
</comment>
<evidence type="ECO:0000256" key="1">
    <source>
        <dbReference type="ARBA" id="ARBA00004141"/>
    </source>
</evidence>
<feature type="transmembrane region" description="Helical" evidence="8">
    <location>
        <begin position="129"/>
        <end position="160"/>
    </location>
</feature>
<evidence type="ECO:0000259" key="9">
    <source>
        <dbReference type="Pfam" id="PF00361"/>
    </source>
</evidence>
<feature type="transmembrane region" description="Helical" evidence="8">
    <location>
        <begin position="6"/>
        <end position="27"/>
    </location>
</feature>
<evidence type="ECO:0000256" key="4">
    <source>
        <dbReference type="ARBA" id="ARBA00022989"/>
    </source>
</evidence>
<feature type="transmembrane region" description="Helical" evidence="8">
    <location>
        <begin position="256"/>
        <end position="279"/>
    </location>
</feature>
<protein>
    <recommendedName>
        <fullName evidence="2">NADH:ubiquinone reductase (H(+)-translocating)</fullName>
        <ecNumber evidence="2">7.1.1.2</ecNumber>
    </recommendedName>
    <alternativeName>
        <fullName evidence="6">NADH dehydrogenase subunit 5</fullName>
    </alternativeName>
</protein>
<dbReference type="GO" id="GO:0008137">
    <property type="term" value="F:NADH dehydrogenase (ubiquinone) activity"/>
    <property type="evidence" value="ECO:0007669"/>
    <property type="project" value="UniProtKB-EC"/>
</dbReference>
<dbReference type="GO" id="GO:0015990">
    <property type="term" value="P:electron transport coupled proton transport"/>
    <property type="evidence" value="ECO:0007669"/>
    <property type="project" value="TreeGrafter"/>
</dbReference>
<feature type="domain" description="NADH:quinone oxidoreductase/Mrp antiporter transmembrane" evidence="9">
    <location>
        <begin position="84"/>
        <end position="320"/>
    </location>
</feature>
<dbReference type="InterPro" id="IPR001750">
    <property type="entry name" value="ND/Mrp_TM"/>
</dbReference>
<evidence type="ECO:0000256" key="2">
    <source>
        <dbReference type="ARBA" id="ARBA00012944"/>
    </source>
</evidence>
<feature type="transmembrane region" description="Helical" evidence="8">
    <location>
        <begin position="378"/>
        <end position="397"/>
    </location>
</feature>